<organism evidence="2 4">
    <name type="scientific">Mycolicibacter algericus</name>
    <name type="common">Mycobacterium algericum</name>
    <dbReference type="NCBI Taxonomy" id="1288388"/>
    <lineage>
        <taxon>Bacteria</taxon>
        <taxon>Bacillati</taxon>
        <taxon>Actinomycetota</taxon>
        <taxon>Actinomycetes</taxon>
        <taxon>Mycobacteriales</taxon>
        <taxon>Mycobacteriaceae</taxon>
        <taxon>Mycolicibacter</taxon>
    </lineage>
</organism>
<evidence type="ECO:0000313" key="3">
    <source>
        <dbReference type="EMBL" id="GFG87902.1"/>
    </source>
</evidence>
<evidence type="ECO:0000313" key="2">
    <source>
        <dbReference type="EMBL" id="GFG83368.1"/>
    </source>
</evidence>
<keyword evidence="1" id="KW-1133">Transmembrane helix</keyword>
<evidence type="ECO:0000256" key="1">
    <source>
        <dbReference type="SAM" id="Phobius"/>
    </source>
</evidence>
<name>A0A7I9Y3Y2_MYCAL</name>
<reference evidence="2" key="2">
    <citation type="submission" date="2020-02" db="EMBL/GenBank/DDBJ databases">
        <authorList>
            <person name="Matsumoto Y."/>
            <person name="Motooka D."/>
            <person name="Nakamura S."/>
        </authorList>
    </citation>
    <scope>NUCLEOTIDE SEQUENCE</scope>
    <source>
        <strain evidence="2">JCM 30723</strain>
    </source>
</reference>
<dbReference type="Proteomes" id="UP000465305">
    <property type="component" value="Unassembled WGS sequence"/>
</dbReference>
<reference evidence="2 4" key="1">
    <citation type="journal article" date="2019" name="Emerg. Microbes Infect.">
        <title>Comprehensive subspecies identification of 175 nontuberculous mycobacteria species based on 7547 genomic profiles.</title>
        <authorList>
            <person name="Matsumoto Y."/>
            <person name="Kinjo T."/>
            <person name="Motooka D."/>
            <person name="Nabeya D."/>
            <person name="Jung N."/>
            <person name="Uechi K."/>
            <person name="Horii T."/>
            <person name="Iida T."/>
            <person name="Fujita J."/>
            <person name="Nakamura S."/>
        </authorList>
    </citation>
    <scope>NUCLEOTIDE SEQUENCE [LARGE SCALE GENOMIC DNA]</scope>
    <source>
        <strain evidence="2 4">JCM 30723</strain>
    </source>
</reference>
<dbReference type="RefSeq" id="WP_083037680.1">
    <property type="nucleotide sequence ID" value="NZ_BLKY01000001.1"/>
</dbReference>
<protein>
    <submittedName>
        <fullName evidence="2">Uncharacterized protein</fullName>
    </submittedName>
</protein>
<gene>
    <name evidence="2" type="ORF">MALGJ_00440</name>
    <name evidence="3" type="ORF">MALGJ_45780</name>
</gene>
<dbReference type="EMBL" id="BLKY01000001">
    <property type="protein sequence ID" value="GFG83368.1"/>
    <property type="molecule type" value="Genomic_DNA"/>
</dbReference>
<keyword evidence="1" id="KW-0812">Transmembrane</keyword>
<comment type="caution">
    <text evidence="2">The sequence shown here is derived from an EMBL/GenBank/DDBJ whole genome shotgun (WGS) entry which is preliminary data.</text>
</comment>
<feature type="transmembrane region" description="Helical" evidence="1">
    <location>
        <begin position="18"/>
        <end position="44"/>
    </location>
</feature>
<proteinExistence type="predicted"/>
<evidence type="ECO:0000313" key="4">
    <source>
        <dbReference type="Proteomes" id="UP000465305"/>
    </source>
</evidence>
<dbReference type="AlphaFoldDB" id="A0A7I9Y3Y2"/>
<sequence>MVLIAAAGQAEDLSNAGFWGAVGLAAAIATALATAASTATAIWWRYQDRTEAEWSVRLVGRGGTDNMGSKVASPQVQVVIQNIGDGVAHQVCVSGDMLAEQPWLGEAERPGDWRREAYQPIPVLRTGDSVYVSAKAESFDVWDQAAIDVSWWPPPTRKKKDWWIRSRQQSKRFLLKDITGPPSDLPPVKEGYDVL</sequence>
<dbReference type="EMBL" id="BLKY01000001">
    <property type="protein sequence ID" value="GFG87902.1"/>
    <property type="molecule type" value="Genomic_DNA"/>
</dbReference>
<keyword evidence="1" id="KW-0472">Membrane</keyword>
<accession>A0A7I9Y3Y2</accession>